<sequence length="176" mass="20588">MREVILVNSNDQEIGSMEKLEAHQKGLLHRAFSVFIFNNKHELLLQKRALDKYHSGGLWTNTCCSHPSPGEDIVAAAERRLTEEMGIHADLQIVSSFIYKAEFENGLIEHEFDHILVGYYNDRVETNSIEVMDYKWVGITDLKEAVSKYPNEFTIWFLKIYIQVFQRYIDTYINPR</sequence>
<dbReference type="EMBL" id="FOAF01000001">
    <property type="protein sequence ID" value="SEK64793.1"/>
    <property type="molecule type" value="Genomic_DNA"/>
</dbReference>
<evidence type="ECO:0000256" key="5">
    <source>
        <dbReference type="ARBA" id="ARBA00022723"/>
    </source>
</evidence>
<evidence type="ECO:0000256" key="7">
    <source>
        <dbReference type="ARBA" id="ARBA00023211"/>
    </source>
</evidence>
<name>A0A1H7IQM4_OLID1</name>
<dbReference type="InterPro" id="IPR056375">
    <property type="entry name" value="Idi_bact"/>
</dbReference>
<dbReference type="GO" id="GO:0009240">
    <property type="term" value="P:isopentenyl diphosphate biosynthetic process"/>
    <property type="evidence" value="ECO:0007669"/>
    <property type="project" value="TreeGrafter"/>
</dbReference>
<evidence type="ECO:0000256" key="2">
    <source>
        <dbReference type="ARBA" id="ARBA00007579"/>
    </source>
</evidence>
<accession>A0A1H7IQM4</accession>
<dbReference type="NCBIfam" id="NF002995">
    <property type="entry name" value="PRK03759.1"/>
    <property type="match status" value="1"/>
</dbReference>
<keyword evidence="9 13" id="KW-0413">Isomerase</keyword>
<evidence type="ECO:0000313" key="14">
    <source>
        <dbReference type="Proteomes" id="UP000199421"/>
    </source>
</evidence>
<gene>
    <name evidence="13" type="ORF">SAMN05661044_00801</name>
</gene>
<dbReference type="OrthoDB" id="9809458at2"/>
<keyword evidence="6" id="KW-0460">Magnesium</keyword>
<dbReference type="GO" id="GO:0046872">
    <property type="term" value="F:metal ion binding"/>
    <property type="evidence" value="ECO:0007669"/>
    <property type="project" value="UniProtKB-KW"/>
</dbReference>
<dbReference type="PANTHER" id="PTHR10885">
    <property type="entry name" value="ISOPENTENYL-DIPHOSPHATE DELTA-ISOMERASE"/>
    <property type="match status" value="1"/>
</dbReference>
<proteinExistence type="inferred from homology"/>
<keyword evidence="4" id="KW-0963">Cytoplasm</keyword>
<dbReference type="GO" id="GO:0004452">
    <property type="term" value="F:isopentenyl-diphosphate delta-isomerase activity"/>
    <property type="evidence" value="ECO:0007669"/>
    <property type="project" value="UniProtKB-UniRule"/>
</dbReference>
<dbReference type="STRING" id="407022.SAMN05661044_00801"/>
<evidence type="ECO:0000256" key="9">
    <source>
        <dbReference type="ARBA" id="ARBA00023235"/>
    </source>
</evidence>
<dbReference type="SUPFAM" id="SSF55811">
    <property type="entry name" value="Nudix"/>
    <property type="match status" value="1"/>
</dbReference>
<dbReference type="Pfam" id="PF00293">
    <property type="entry name" value="NUDIX"/>
    <property type="match status" value="1"/>
</dbReference>
<feature type="active site" evidence="11">
    <location>
        <position position="111"/>
    </location>
</feature>
<dbReference type="Gene3D" id="3.90.79.10">
    <property type="entry name" value="Nucleoside Triphosphate Pyrophosphohydrolase"/>
    <property type="match status" value="1"/>
</dbReference>
<evidence type="ECO:0000256" key="11">
    <source>
        <dbReference type="PIRSR" id="PIRSR018427-1"/>
    </source>
</evidence>
<keyword evidence="14" id="KW-1185">Reference proteome</keyword>
<evidence type="ECO:0000256" key="1">
    <source>
        <dbReference type="ARBA" id="ARBA00004826"/>
    </source>
</evidence>
<evidence type="ECO:0000256" key="6">
    <source>
        <dbReference type="ARBA" id="ARBA00022842"/>
    </source>
</evidence>
<evidence type="ECO:0000256" key="3">
    <source>
        <dbReference type="ARBA" id="ARBA00012057"/>
    </source>
</evidence>
<dbReference type="PANTHER" id="PTHR10885:SF0">
    <property type="entry name" value="ISOPENTENYL-DIPHOSPHATE DELTA-ISOMERASE"/>
    <property type="match status" value="1"/>
</dbReference>
<comment type="pathway">
    <text evidence="1">Isoprenoid biosynthesis; dimethylallyl diphosphate biosynthesis; dimethylallyl diphosphate from isopentenyl diphosphate: step 1/1.</text>
</comment>
<keyword evidence="8" id="KW-0414">Isoprene biosynthesis</keyword>
<dbReference type="GO" id="GO:0050992">
    <property type="term" value="P:dimethylallyl diphosphate biosynthetic process"/>
    <property type="evidence" value="ECO:0007669"/>
    <property type="project" value="UniProtKB-UniPathway"/>
</dbReference>
<dbReference type="GO" id="GO:0005737">
    <property type="term" value="C:cytoplasm"/>
    <property type="evidence" value="ECO:0007669"/>
    <property type="project" value="TreeGrafter"/>
</dbReference>
<dbReference type="Proteomes" id="UP000199421">
    <property type="component" value="Unassembled WGS sequence"/>
</dbReference>
<dbReference type="PIRSF" id="PIRSF018427">
    <property type="entry name" value="Isopntndiph_ism"/>
    <property type="match status" value="1"/>
</dbReference>
<dbReference type="UniPathway" id="UPA00059">
    <property type="reaction ID" value="UER00104"/>
</dbReference>
<evidence type="ECO:0000256" key="10">
    <source>
        <dbReference type="NCBIfam" id="TIGR02150"/>
    </source>
</evidence>
<dbReference type="PROSITE" id="PS51462">
    <property type="entry name" value="NUDIX"/>
    <property type="match status" value="1"/>
</dbReference>
<evidence type="ECO:0000313" key="13">
    <source>
        <dbReference type="EMBL" id="SEK64793.1"/>
    </source>
</evidence>
<feature type="active site" evidence="11">
    <location>
        <position position="64"/>
    </location>
</feature>
<dbReference type="InterPro" id="IPR000086">
    <property type="entry name" value="NUDIX_hydrolase_dom"/>
</dbReference>
<dbReference type="RefSeq" id="WP_093318598.1">
    <property type="nucleotide sequence ID" value="NZ_FOAF01000001.1"/>
</dbReference>
<dbReference type="InterPro" id="IPR015797">
    <property type="entry name" value="NUDIX_hydrolase-like_dom_sf"/>
</dbReference>
<keyword evidence="7" id="KW-0464">Manganese</keyword>
<evidence type="ECO:0000256" key="8">
    <source>
        <dbReference type="ARBA" id="ARBA00023229"/>
    </source>
</evidence>
<protein>
    <recommendedName>
        <fullName evidence="3 10">Isopentenyl-diphosphate delta-isomerase</fullName>
        <ecNumber evidence="3 10">5.3.3.2</ecNumber>
    </recommendedName>
</protein>
<dbReference type="CDD" id="cd02885">
    <property type="entry name" value="NUDIX_IPP_Isomerase"/>
    <property type="match status" value="1"/>
</dbReference>
<dbReference type="HAMAP" id="MF_00202">
    <property type="entry name" value="Idi"/>
    <property type="match status" value="1"/>
</dbReference>
<comment type="similarity">
    <text evidence="2">Belongs to the IPP isomerase type 1 family.</text>
</comment>
<feature type="domain" description="Nudix hydrolase" evidence="12">
    <location>
        <begin position="27"/>
        <end position="159"/>
    </location>
</feature>
<evidence type="ECO:0000256" key="4">
    <source>
        <dbReference type="ARBA" id="ARBA00022490"/>
    </source>
</evidence>
<reference evidence="14" key="1">
    <citation type="submission" date="2016-10" db="EMBL/GenBank/DDBJ databases">
        <authorList>
            <person name="Varghese N."/>
            <person name="Submissions S."/>
        </authorList>
    </citation>
    <scope>NUCLEOTIDE SEQUENCE [LARGE SCALE GENOMIC DNA]</scope>
    <source>
        <strain evidence="14">DSM 18733</strain>
    </source>
</reference>
<keyword evidence="5" id="KW-0479">Metal-binding</keyword>
<dbReference type="InterPro" id="IPR011876">
    <property type="entry name" value="IsopentenylPP_isomerase_typ1"/>
</dbReference>
<dbReference type="AlphaFoldDB" id="A0A1H7IQM4"/>
<dbReference type="NCBIfam" id="TIGR02150">
    <property type="entry name" value="IPP_isom_1"/>
    <property type="match status" value="1"/>
</dbReference>
<organism evidence="13 14">
    <name type="scientific">Olivibacter domesticus</name>
    <name type="common">Pseudosphingobacterium domesticum</name>
    <dbReference type="NCBI Taxonomy" id="407022"/>
    <lineage>
        <taxon>Bacteria</taxon>
        <taxon>Pseudomonadati</taxon>
        <taxon>Bacteroidota</taxon>
        <taxon>Sphingobacteriia</taxon>
        <taxon>Sphingobacteriales</taxon>
        <taxon>Sphingobacteriaceae</taxon>
        <taxon>Olivibacter</taxon>
    </lineage>
</organism>
<dbReference type="EC" id="5.3.3.2" evidence="3 10"/>
<evidence type="ECO:0000259" key="12">
    <source>
        <dbReference type="PROSITE" id="PS51462"/>
    </source>
</evidence>